<keyword evidence="3" id="KW-0862">Zinc</keyword>
<sequence>MATHGSCACGKVEFEYSANCITRSANHSGNLWTGAAYTANAIIPRGAFKLTKGTPKTWDAVGDTGKINKHYFCGDCGSGLYTELEIMPDLMCVKAGTLDGGAANLDNKVDIEFYTKDRLGYLQVTPGAKQEPVFG</sequence>
<comment type="similarity">
    <text evidence="1">Belongs to the Gfa family.</text>
</comment>
<dbReference type="EMBL" id="AZGY01000002">
    <property type="protein sequence ID" value="OAA32092.1"/>
    <property type="molecule type" value="Genomic_DNA"/>
</dbReference>
<reference evidence="6 7" key="1">
    <citation type="journal article" date="2016" name="Genome Biol. Evol.">
        <title>Divergent and convergent evolution of fungal pathogenicity.</title>
        <authorList>
            <person name="Shang Y."/>
            <person name="Xiao G."/>
            <person name="Zheng P."/>
            <person name="Cen K."/>
            <person name="Zhan S."/>
            <person name="Wang C."/>
        </authorList>
    </citation>
    <scope>NUCLEOTIDE SEQUENCE [LARGE SCALE GENOMIC DNA]</scope>
    <source>
        <strain evidence="6 7">RCEF 2490</strain>
    </source>
</reference>
<evidence type="ECO:0000256" key="1">
    <source>
        <dbReference type="ARBA" id="ARBA00005495"/>
    </source>
</evidence>
<dbReference type="GO" id="GO:0046872">
    <property type="term" value="F:metal ion binding"/>
    <property type="evidence" value="ECO:0007669"/>
    <property type="project" value="UniProtKB-KW"/>
</dbReference>
<evidence type="ECO:0000256" key="2">
    <source>
        <dbReference type="ARBA" id="ARBA00022723"/>
    </source>
</evidence>
<keyword evidence="7" id="KW-1185">Reference proteome</keyword>
<dbReference type="OrthoDB" id="2212170at2759"/>
<dbReference type="InterPro" id="IPR006913">
    <property type="entry name" value="CENP-V/GFA"/>
</dbReference>
<comment type="caution">
    <text evidence="6">The sequence shown here is derived from an EMBL/GenBank/DDBJ whole genome shotgun (WGS) entry which is preliminary data.</text>
</comment>
<evidence type="ECO:0000313" key="6">
    <source>
        <dbReference type="EMBL" id="OAA32092.1"/>
    </source>
</evidence>
<proteinExistence type="inferred from homology"/>
<feature type="domain" description="CENP-V/GFA" evidence="5">
    <location>
        <begin position="3"/>
        <end position="115"/>
    </location>
</feature>
<evidence type="ECO:0000259" key="5">
    <source>
        <dbReference type="PROSITE" id="PS51891"/>
    </source>
</evidence>
<evidence type="ECO:0000313" key="7">
    <source>
        <dbReference type="Proteomes" id="UP000078544"/>
    </source>
</evidence>
<dbReference type="Pfam" id="PF04828">
    <property type="entry name" value="GFA"/>
    <property type="match status" value="1"/>
</dbReference>
<evidence type="ECO:0000256" key="3">
    <source>
        <dbReference type="ARBA" id="ARBA00022833"/>
    </source>
</evidence>
<keyword evidence="4" id="KW-0456">Lyase</keyword>
<dbReference type="Proteomes" id="UP000078544">
    <property type="component" value="Unassembled WGS sequence"/>
</dbReference>
<dbReference type="STRING" id="1081109.A0A166U5Q6"/>
<dbReference type="GO" id="GO:0016846">
    <property type="term" value="F:carbon-sulfur lyase activity"/>
    <property type="evidence" value="ECO:0007669"/>
    <property type="project" value="InterPro"/>
</dbReference>
<name>A0A166U5Q6_9HYPO</name>
<protein>
    <submittedName>
        <fullName evidence="6">DUF636 domain-containing protein</fullName>
    </submittedName>
</protein>
<accession>A0A166U5Q6</accession>
<dbReference type="AlphaFoldDB" id="A0A166U5Q6"/>
<dbReference type="PANTHER" id="PTHR33337:SF30">
    <property type="entry name" value="DUF636 DOMAIN PROTEIN (AFU_ORTHOLOGUE AFUA_1G03180)"/>
    <property type="match status" value="1"/>
</dbReference>
<dbReference type="PROSITE" id="PS51891">
    <property type="entry name" value="CENP_V_GFA"/>
    <property type="match status" value="1"/>
</dbReference>
<dbReference type="SUPFAM" id="SSF51316">
    <property type="entry name" value="Mss4-like"/>
    <property type="match status" value="1"/>
</dbReference>
<evidence type="ECO:0000256" key="4">
    <source>
        <dbReference type="ARBA" id="ARBA00023239"/>
    </source>
</evidence>
<dbReference type="PANTHER" id="PTHR33337">
    <property type="entry name" value="GFA DOMAIN-CONTAINING PROTEIN"/>
    <property type="match status" value="1"/>
</dbReference>
<keyword evidence="2" id="KW-0479">Metal-binding</keyword>
<gene>
    <name evidence="6" type="ORF">AAL_01424</name>
</gene>
<organism evidence="6 7">
    <name type="scientific">Moelleriella libera RCEF 2490</name>
    <dbReference type="NCBI Taxonomy" id="1081109"/>
    <lineage>
        <taxon>Eukaryota</taxon>
        <taxon>Fungi</taxon>
        <taxon>Dikarya</taxon>
        <taxon>Ascomycota</taxon>
        <taxon>Pezizomycotina</taxon>
        <taxon>Sordariomycetes</taxon>
        <taxon>Hypocreomycetidae</taxon>
        <taxon>Hypocreales</taxon>
        <taxon>Clavicipitaceae</taxon>
        <taxon>Moelleriella</taxon>
    </lineage>
</organism>
<dbReference type="InterPro" id="IPR011057">
    <property type="entry name" value="Mss4-like_sf"/>
</dbReference>
<dbReference type="Gene3D" id="3.90.1590.10">
    <property type="entry name" value="glutathione-dependent formaldehyde- activating enzyme (gfa)"/>
    <property type="match status" value="1"/>
</dbReference>